<sequence length="336" mass="37623">MTRVVADRIETQQEALQFGDPIGCHYHWLEPDEVDSYGDSVRRLAAKVELAVDAFERTSQLSEDVFAGEAADTLRDRAARRRDESATVRDHLRGLGRAVNAYSDVLRRHREGLEQLRDFAVSKGLEVRDNRIWPPVETLPGDAGQKQVDAWENDWKAYQACFEAKVELRDARRAATRDLVRALAEHAGVHPDEDRARLVPSGAREVRFGDLRREAAEEALEAVQAGDAAEAARGTVDALRRREQTALGRLENLVLAEAPPEEVQAQAAQVQSLHRELTEARVEARDAEAVAQREQAQADRAARDLRDAESGRPRLVVDRAEWAPADRPTDLRDRLG</sequence>
<evidence type="ECO:0000313" key="2">
    <source>
        <dbReference type="EMBL" id="MCY4728488.1"/>
    </source>
</evidence>
<feature type="region of interest" description="Disordered" evidence="1">
    <location>
        <begin position="288"/>
        <end position="336"/>
    </location>
</feature>
<gene>
    <name evidence="2" type="ORF">NYO98_19560</name>
</gene>
<organism evidence="2 3">
    <name type="scientific">Nocardioides pini</name>
    <dbReference type="NCBI Taxonomy" id="2975053"/>
    <lineage>
        <taxon>Bacteria</taxon>
        <taxon>Bacillati</taxon>
        <taxon>Actinomycetota</taxon>
        <taxon>Actinomycetes</taxon>
        <taxon>Propionibacteriales</taxon>
        <taxon>Nocardioidaceae</taxon>
        <taxon>Nocardioides</taxon>
    </lineage>
</organism>
<evidence type="ECO:0000313" key="3">
    <source>
        <dbReference type="Proteomes" id="UP001074726"/>
    </source>
</evidence>
<name>A0ABT4CHP7_9ACTN</name>
<proteinExistence type="predicted"/>
<dbReference type="EMBL" id="JAPPUX010000005">
    <property type="protein sequence ID" value="MCY4728488.1"/>
    <property type="molecule type" value="Genomic_DNA"/>
</dbReference>
<evidence type="ECO:0000256" key="1">
    <source>
        <dbReference type="SAM" id="MobiDB-lite"/>
    </source>
</evidence>
<protein>
    <submittedName>
        <fullName evidence="2">Uncharacterized protein</fullName>
    </submittedName>
</protein>
<feature type="compositionally biased region" description="Basic and acidic residues" evidence="1">
    <location>
        <begin position="296"/>
        <end position="321"/>
    </location>
</feature>
<reference evidence="2" key="1">
    <citation type="submission" date="2022-08" db="EMBL/GenBank/DDBJ databases">
        <title>Genome sequencing of Nocardioides sp. STR2.</title>
        <authorList>
            <person name="So Y."/>
        </authorList>
    </citation>
    <scope>NUCLEOTIDE SEQUENCE</scope>
    <source>
        <strain evidence="2">STR2</strain>
    </source>
</reference>
<dbReference type="Proteomes" id="UP001074726">
    <property type="component" value="Unassembled WGS sequence"/>
</dbReference>
<accession>A0ABT4CHP7</accession>
<comment type="caution">
    <text evidence="2">The sequence shown here is derived from an EMBL/GenBank/DDBJ whole genome shotgun (WGS) entry which is preliminary data.</text>
</comment>
<dbReference type="RefSeq" id="WP_268113494.1">
    <property type="nucleotide sequence ID" value="NZ_JAPPUX010000005.1"/>
</dbReference>
<feature type="compositionally biased region" description="Basic and acidic residues" evidence="1">
    <location>
        <begin position="327"/>
        <end position="336"/>
    </location>
</feature>
<keyword evidence="3" id="KW-1185">Reference proteome</keyword>